<proteinExistence type="predicted"/>
<feature type="transmembrane region" description="Helical" evidence="1">
    <location>
        <begin position="65"/>
        <end position="90"/>
    </location>
</feature>
<name>A0AAV1YFW4_LUPLU</name>
<reference evidence="3 4" key="1">
    <citation type="submission" date="2024-03" db="EMBL/GenBank/DDBJ databases">
        <authorList>
            <person name="Martinez-Hernandez J."/>
        </authorList>
    </citation>
    <scope>NUCLEOTIDE SEQUENCE [LARGE SCALE GENOMIC DNA]</scope>
</reference>
<feature type="chain" id="PRO_5043617856" evidence="2">
    <location>
        <begin position="21"/>
        <end position="91"/>
    </location>
</feature>
<keyword evidence="4" id="KW-1185">Reference proteome</keyword>
<evidence type="ECO:0000313" key="3">
    <source>
        <dbReference type="EMBL" id="CAL0332906.1"/>
    </source>
</evidence>
<protein>
    <submittedName>
        <fullName evidence="3">Uncharacterized protein</fullName>
    </submittedName>
</protein>
<gene>
    <name evidence="3" type="ORF">LLUT_LOCUS33966</name>
</gene>
<comment type="caution">
    <text evidence="3">The sequence shown here is derived from an EMBL/GenBank/DDBJ whole genome shotgun (WGS) entry which is preliminary data.</text>
</comment>
<sequence>MKELFWILCSFLCLSAKASGRIGQYQTLHSLHSKLSPVPAMAKIEELHDSTAKRRPKMNHASSRFFLFVDYLFLSLFLGFLCFIIFKFLIV</sequence>
<evidence type="ECO:0000256" key="2">
    <source>
        <dbReference type="SAM" id="SignalP"/>
    </source>
</evidence>
<evidence type="ECO:0000313" key="4">
    <source>
        <dbReference type="Proteomes" id="UP001497480"/>
    </source>
</evidence>
<dbReference type="Proteomes" id="UP001497480">
    <property type="component" value="Unassembled WGS sequence"/>
</dbReference>
<accession>A0AAV1YFW4</accession>
<dbReference type="AlphaFoldDB" id="A0AAV1YFW4"/>
<organism evidence="3 4">
    <name type="scientific">Lupinus luteus</name>
    <name type="common">European yellow lupine</name>
    <dbReference type="NCBI Taxonomy" id="3873"/>
    <lineage>
        <taxon>Eukaryota</taxon>
        <taxon>Viridiplantae</taxon>
        <taxon>Streptophyta</taxon>
        <taxon>Embryophyta</taxon>
        <taxon>Tracheophyta</taxon>
        <taxon>Spermatophyta</taxon>
        <taxon>Magnoliopsida</taxon>
        <taxon>eudicotyledons</taxon>
        <taxon>Gunneridae</taxon>
        <taxon>Pentapetalae</taxon>
        <taxon>rosids</taxon>
        <taxon>fabids</taxon>
        <taxon>Fabales</taxon>
        <taxon>Fabaceae</taxon>
        <taxon>Papilionoideae</taxon>
        <taxon>50 kb inversion clade</taxon>
        <taxon>genistoids sensu lato</taxon>
        <taxon>core genistoids</taxon>
        <taxon>Genisteae</taxon>
        <taxon>Lupinus</taxon>
    </lineage>
</organism>
<dbReference type="EMBL" id="CAXHTB010000024">
    <property type="protein sequence ID" value="CAL0332906.1"/>
    <property type="molecule type" value="Genomic_DNA"/>
</dbReference>
<keyword evidence="1" id="KW-0472">Membrane</keyword>
<keyword evidence="1" id="KW-1133">Transmembrane helix</keyword>
<evidence type="ECO:0000256" key="1">
    <source>
        <dbReference type="SAM" id="Phobius"/>
    </source>
</evidence>
<keyword evidence="2" id="KW-0732">Signal</keyword>
<feature type="signal peptide" evidence="2">
    <location>
        <begin position="1"/>
        <end position="20"/>
    </location>
</feature>
<keyword evidence="1" id="KW-0812">Transmembrane</keyword>